<dbReference type="RefSeq" id="WP_253189838.1">
    <property type="nucleotide sequence ID" value="NZ_FNKP01000003.1"/>
</dbReference>
<evidence type="ECO:0000259" key="2">
    <source>
        <dbReference type="SMART" id="SM00062"/>
    </source>
</evidence>
<evidence type="ECO:0000313" key="3">
    <source>
        <dbReference type="EMBL" id="SDR48093.1"/>
    </source>
</evidence>
<evidence type="ECO:0000256" key="1">
    <source>
        <dbReference type="ARBA" id="ARBA00022729"/>
    </source>
</evidence>
<reference evidence="4" key="1">
    <citation type="submission" date="2016-10" db="EMBL/GenBank/DDBJ databases">
        <authorList>
            <person name="Varghese N."/>
        </authorList>
    </citation>
    <scope>NUCLEOTIDE SEQUENCE [LARGE SCALE GENOMIC DNA]</scope>
    <source>
        <strain evidence="4">GAS106B</strain>
    </source>
</reference>
<dbReference type="SUPFAM" id="SSF53850">
    <property type="entry name" value="Periplasmic binding protein-like II"/>
    <property type="match status" value="1"/>
</dbReference>
<accession>A0A1H1JDY0</accession>
<evidence type="ECO:0000313" key="4">
    <source>
        <dbReference type="Proteomes" id="UP000183487"/>
    </source>
</evidence>
<keyword evidence="1" id="KW-0732">Signal</keyword>
<dbReference type="PANTHER" id="PTHR35936">
    <property type="entry name" value="MEMBRANE-BOUND LYTIC MUREIN TRANSGLYCOSYLASE F"/>
    <property type="match status" value="1"/>
</dbReference>
<dbReference type="PANTHER" id="PTHR35936:SF17">
    <property type="entry name" value="ARGININE-BINDING EXTRACELLULAR PROTEIN ARTP"/>
    <property type="match status" value="1"/>
</dbReference>
<dbReference type="Gene3D" id="3.40.190.10">
    <property type="entry name" value="Periplasmic binding protein-like II"/>
    <property type="match status" value="2"/>
</dbReference>
<protein>
    <submittedName>
        <fullName evidence="3">Amino acid ABC transporter substrate-binding protein, PAAT family</fullName>
    </submittedName>
</protein>
<organism evidence="3 4">
    <name type="scientific">Paraburkholderia fungorum</name>
    <dbReference type="NCBI Taxonomy" id="134537"/>
    <lineage>
        <taxon>Bacteria</taxon>
        <taxon>Pseudomonadati</taxon>
        <taxon>Pseudomonadota</taxon>
        <taxon>Betaproteobacteria</taxon>
        <taxon>Burkholderiales</taxon>
        <taxon>Burkholderiaceae</taxon>
        <taxon>Paraburkholderia</taxon>
    </lineage>
</organism>
<feature type="domain" description="Solute-binding protein family 3/N-terminal" evidence="2">
    <location>
        <begin position="58"/>
        <end position="279"/>
    </location>
</feature>
<dbReference type="Pfam" id="PF00497">
    <property type="entry name" value="SBP_bac_3"/>
    <property type="match status" value="1"/>
</dbReference>
<dbReference type="AlphaFoldDB" id="A0A1H1JDY0"/>
<dbReference type="InterPro" id="IPR001638">
    <property type="entry name" value="Solute-binding_3/MltF_N"/>
</dbReference>
<dbReference type="EMBL" id="FNKP01000003">
    <property type="protein sequence ID" value="SDR48093.1"/>
    <property type="molecule type" value="Genomic_DNA"/>
</dbReference>
<dbReference type="Proteomes" id="UP000183487">
    <property type="component" value="Unassembled WGS sequence"/>
</dbReference>
<sequence length="287" mass="29887">MAIVDAAGRRALFTWFGVACLMGFGVTAVHAQSASDASTCVSGPVDASVVNALAPNGTLRASINLGNPVLATLDTQGAKAVGVSVDLATELARRLGVPLQLVPVKSAKASVENVENNQADIGFFAVDPKRGGEISFTAPYVLIEGAYAVRSDSPITLNEQVDRPDITVAVSRGSAYDLFLSRTLQHAKIVRISPSSAVMPAFLSEHLDVLAGIKPQLEQQASSAGGLRVLDQRFMVIRQAMGVRKSRGAIAAACLANFIDTMRASGFVAASLARNHVEGASVAKDGD</sequence>
<name>A0A1H1JDY0_9BURK</name>
<gene>
    <name evidence="3" type="ORF">SAMN05443245_6143</name>
</gene>
<dbReference type="SMART" id="SM00062">
    <property type="entry name" value="PBPb"/>
    <property type="match status" value="1"/>
</dbReference>
<proteinExistence type="predicted"/>
<keyword evidence="4" id="KW-1185">Reference proteome</keyword>